<keyword evidence="2" id="KW-1185">Reference proteome</keyword>
<dbReference type="AlphaFoldDB" id="A0A437RSX9"/>
<organism evidence="1 2">
    <name type="scientific">Rubrivivax rivuli</name>
    <dbReference type="NCBI Taxonomy" id="1862385"/>
    <lineage>
        <taxon>Bacteria</taxon>
        <taxon>Pseudomonadati</taxon>
        <taxon>Pseudomonadota</taxon>
        <taxon>Betaproteobacteria</taxon>
        <taxon>Burkholderiales</taxon>
        <taxon>Sphaerotilaceae</taxon>
        <taxon>Rubrivivax</taxon>
    </lineage>
</organism>
<dbReference type="EMBL" id="SACR01000001">
    <property type="protein sequence ID" value="RVU49873.1"/>
    <property type="molecule type" value="Genomic_DNA"/>
</dbReference>
<dbReference type="Proteomes" id="UP000285575">
    <property type="component" value="Unassembled WGS sequence"/>
</dbReference>
<name>A0A437RSX9_9BURK</name>
<protein>
    <submittedName>
        <fullName evidence="1">Uncharacterized protein</fullName>
    </submittedName>
</protein>
<proteinExistence type="predicted"/>
<comment type="caution">
    <text evidence="1">The sequence shown here is derived from an EMBL/GenBank/DDBJ whole genome shotgun (WGS) entry which is preliminary data.</text>
</comment>
<evidence type="ECO:0000313" key="2">
    <source>
        <dbReference type="Proteomes" id="UP000285575"/>
    </source>
</evidence>
<gene>
    <name evidence="1" type="ORF">EOE66_02070</name>
</gene>
<sequence length="376" mass="39588">MAQLHAGGPSGLLGLAFDGALWALWPQQALPLRLADGLDPATPLASGHGRIAARTADGGLWVFDRAAGQVQTQRDADLAPHAGLLVLPLAVLGVAAQGHRLVRFEPASGGRWHAVARSREALLPDARPLQADLDGRGDGGHIVVLAGPDTQRYRHGVLGDAVEATRVLWLERHGLELMRALDLPAPHVFEDIAPRPVALPGPAGTTGLLTVRAGPEGGQLALLVADPAQPARLQLAGLGEPVGGFHRWLAPTTDGRQIVAVHTPHIGGQLHAYRQEGQRLVRRLLAGDISTHRIGSRETDLAVWLHGRLLLPSQNGLVLRTFNPAREWADEGALPLPARVVQTTALADASAWVGLLDDGGVLLAPVSTPLPAGKRS</sequence>
<accession>A0A437RSX9</accession>
<evidence type="ECO:0000313" key="1">
    <source>
        <dbReference type="EMBL" id="RVU49873.1"/>
    </source>
</evidence>
<dbReference type="OrthoDB" id="58662at2"/>
<reference evidence="1 2" key="1">
    <citation type="submission" date="2019-01" db="EMBL/GenBank/DDBJ databases">
        <authorList>
            <person name="Chen W.-M."/>
        </authorList>
    </citation>
    <scope>NUCLEOTIDE SEQUENCE [LARGE SCALE GENOMIC DNA]</scope>
    <source>
        <strain evidence="1 2">KYPY4</strain>
    </source>
</reference>